<evidence type="ECO:0008006" key="3">
    <source>
        <dbReference type="Google" id="ProtNLM"/>
    </source>
</evidence>
<proteinExistence type="predicted"/>
<dbReference type="SUPFAM" id="SSF81901">
    <property type="entry name" value="HCP-like"/>
    <property type="match status" value="1"/>
</dbReference>
<dbReference type="Proteomes" id="UP001515943">
    <property type="component" value="Unassembled WGS sequence"/>
</dbReference>
<name>A0ABX1FSD3_9PSEU</name>
<keyword evidence="2" id="KW-1185">Reference proteome</keyword>
<dbReference type="RefSeq" id="WP_167978591.1">
    <property type="nucleotide sequence ID" value="NZ_VSRL01000208.1"/>
</dbReference>
<protein>
    <recommendedName>
        <fullName evidence="3">Tetratricopeptide repeat-containing protein</fullName>
    </recommendedName>
</protein>
<evidence type="ECO:0000313" key="2">
    <source>
        <dbReference type="Proteomes" id="UP001515943"/>
    </source>
</evidence>
<reference evidence="1 2" key="1">
    <citation type="submission" date="2019-08" db="EMBL/GenBank/DDBJ databases">
        <title>Lentzea from Indian Himalayas.</title>
        <authorList>
            <person name="Mandal S."/>
            <person name="Mallick Gupta A."/>
            <person name="Maiti P.K."/>
            <person name="Sarkar J."/>
            <person name="Mandal S."/>
        </authorList>
    </citation>
    <scope>NUCLEOTIDE SEQUENCE [LARGE SCALE GENOMIC DNA]</scope>
    <source>
        <strain evidence="1 2">PSKA42</strain>
    </source>
</reference>
<dbReference type="InterPro" id="IPR011990">
    <property type="entry name" value="TPR-like_helical_dom_sf"/>
</dbReference>
<accession>A0ABX1FSD3</accession>
<dbReference type="SUPFAM" id="SSF48452">
    <property type="entry name" value="TPR-like"/>
    <property type="match status" value="1"/>
</dbReference>
<gene>
    <name evidence="1" type="ORF">FXN61_36365</name>
</gene>
<sequence length="347" mass="37472">MSERLLAQHELDEAVERLYRLGETAERAGNPREAAVHFRVAADQHLGDAAVRLARALFALGETEEATRWCKVAVADGFTEAAELIQENSTARQRFLEHAARIMVGAPTFDWLPSAAPAERVAPENVQARTRALRALDQQYGGIACHASVLEHLTAVEPMILVGDEEMWTAVAEVHELAGWTAFDSGLPGVALPHFERALTLARQAENESLIASVLTRAGRMFLHHNAPDDALKAFQLGFVAAHNSWADRRDLSDPSQAIASLTTKVDTYGAEHVRARVIALTALARNHLAIGDTAAAGEFAGEAVAAATNLRSARADDQLRWLAQEARGAGASVLVEQISARFARCG</sequence>
<organism evidence="1 2">
    <name type="scientific">Lentzea indica</name>
    <dbReference type="NCBI Taxonomy" id="2604800"/>
    <lineage>
        <taxon>Bacteria</taxon>
        <taxon>Bacillati</taxon>
        <taxon>Actinomycetota</taxon>
        <taxon>Actinomycetes</taxon>
        <taxon>Pseudonocardiales</taxon>
        <taxon>Pseudonocardiaceae</taxon>
        <taxon>Lentzea</taxon>
    </lineage>
</organism>
<dbReference type="Gene3D" id="1.25.40.10">
    <property type="entry name" value="Tetratricopeptide repeat domain"/>
    <property type="match status" value="2"/>
</dbReference>
<evidence type="ECO:0000313" key="1">
    <source>
        <dbReference type="EMBL" id="NKE61944.1"/>
    </source>
</evidence>
<comment type="caution">
    <text evidence="1">The sequence shown here is derived from an EMBL/GenBank/DDBJ whole genome shotgun (WGS) entry which is preliminary data.</text>
</comment>
<dbReference type="EMBL" id="VSRL01000208">
    <property type="protein sequence ID" value="NKE61944.1"/>
    <property type="molecule type" value="Genomic_DNA"/>
</dbReference>